<feature type="region of interest" description="Domain III" evidence="6">
    <location>
        <begin position="144"/>
        <end position="193"/>
    </location>
</feature>
<comment type="caution">
    <text evidence="8">The sequence shown here is derived from an EMBL/GenBank/DDBJ whole genome shotgun (WGS) entry which is preliminary data.</text>
</comment>
<evidence type="ECO:0000313" key="11">
    <source>
        <dbReference type="Proteomes" id="UP000321621"/>
    </source>
</evidence>
<dbReference type="GO" id="GO:0009379">
    <property type="term" value="C:Holliday junction helicase complex"/>
    <property type="evidence" value="ECO:0007669"/>
    <property type="project" value="InterPro"/>
</dbReference>
<evidence type="ECO:0000256" key="6">
    <source>
        <dbReference type="HAMAP-Rule" id="MF_00031"/>
    </source>
</evidence>
<name>A0A3A1NK90_9FLAO</name>
<comment type="subcellular location">
    <subcellularLocation>
        <location evidence="6">Cytoplasm</location>
    </subcellularLocation>
</comment>
<dbReference type="InterPro" id="IPR010994">
    <property type="entry name" value="RuvA_2-like"/>
</dbReference>
<organism evidence="8 10">
    <name type="scientific">Flagellimonas pelagia</name>
    <dbReference type="NCBI Taxonomy" id="2306998"/>
    <lineage>
        <taxon>Bacteria</taxon>
        <taxon>Pseudomonadati</taxon>
        <taxon>Bacteroidota</taxon>
        <taxon>Flavobacteriia</taxon>
        <taxon>Flavobacteriales</taxon>
        <taxon>Flavobacteriaceae</taxon>
        <taxon>Flagellimonas</taxon>
    </lineage>
</organism>
<evidence type="ECO:0000259" key="7">
    <source>
        <dbReference type="SMART" id="SM00278"/>
    </source>
</evidence>
<evidence type="ECO:0000313" key="9">
    <source>
        <dbReference type="EMBL" id="TXJ92193.1"/>
    </source>
</evidence>
<dbReference type="SMART" id="SM00278">
    <property type="entry name" value="HhH1"/>
    <property type="match status" value="2"/>
</dbReference>
<dbReference type="SUPFAM" id="SSF50249">
    <property type="entry name" value="Nucleic acid-binding proteins"/>
    <property type="match status" value="1"/>
</dbReference>
<comment type="function">
    <text evidence="6">The RuvA-RuvB-RuvC complex processes Holliday junction (HJ) DNA during genetic recombination and DNA repair, while the RuvA-RuvB complex plays an important role in the rescue of blocked DNA replication forks via replication fork reversal (RFR). RuvA specifically binds to HJ cruciform DNA, conferring on it an open structure. The RuvB hexamer acts as an ATP-dependent pump, pulling dsDNA into and through the RuvAB complex. HJ branch migration allows RuvC to scan DNA until it finds its consensus sequence, where it cleaves and resolves the cruciform DNA.</text>
</comment>
<keyword evidence="1 6" id="KW-0963">Cytoplasm</keyword>
<comment type="subunit">
    <text evidence="6">Homotetramer. Forms an RuvA(8)-RuvB(12)-Holliday junction (HJ) complex. HJ DNA is sandwiched between 2 RuvA tetramers; dsDNA enters through RuvA and exits via RuvB. An RuvB hexamer assembles on each DNA strand where it exits the tetramer. Each RuvB hexamer is contacted by two RuvA subunits (via domain III) on 2 adjacent RuvB subunits; this complex drives branch migration. In the full resolvosome a probable DNA-RuvA(4)-RuvB(12)-RuvC(2) complex forms which resolves the HJ.</text>
</comment>
<dbReference type="InterPro" id="IPR011114">
    <property type="entry name" value="RuvA_C"/>
</dbReference>
<protein>
    <recommendedName>
        <fullName evidence="6">Holliday junction branch migration complex subunit RuvA</fullName>
    </recommendedName>
</protein>
<dbReference type="GO" id="GO:0048476">
    <property type="term" value="C:Holliday junction resolvase complex"/>
    <property type="evidence" value="ECO:0007669"/>
    <property type="project" value="UniProtKB-UniRule"/>
</dbReference>
<dbReference type="HAMAP" id="MF_00031">
    <property type="entry name" value="DNA_HJ_migration_RuvA"/>
    <property type="match status" value="1"/>
</dbReference>
<dbReference type="SUPFAM" id="SSF46929">
    <property type="entry name" value="DNA helicase RuvA subunit, C-terminal domain"/>
    <property type="match status" value="1"/>
</dbReference>
<dbReference type="InterPro" id="IPR000085">
    <property type="entry name" value="RuvA"/>
</dbReference>
<gene>
    <name evidence="6 8" type="primary">ruvA</name>
    <name evidence="8" type="ORF">D2V05_15405</name>
    <name evidence="9" type="ORF">FQ017_15270</name>
</gene>
<feature type="domain" description="Helix-hairpin-helix DNA-binding motif class 1" evidence="7">
    <location>
        <begin position="72"/>
        <end position="91"/>
    </location>
</feature>
<dbReference type="Proteomes" id="UP000266691">
    <property type="component" value="Unassembled WGS sequence"/>
</dbReference>
<evidence type="ECO:0000256" key="1">
    <source>
        <dbReference type="ARBA" id="ARBA00022490"/>
    </source>
</evidence>
<dbReference type="Pfam" id="PF01330">
    <property type="entry name" value="RuvA_N"/>
    <property type="match status" value="1"/>
</dbReference>
<dbReference type="OrthoDB" id="5293449at2"/>
<dbReference type="EMBL" id="VNWK01000033">
    <property type="protein sequence ID" value="TXJ92193.1"/>
    <property type="molecule type" value="Genomic_DNA"/>
</dbReference>
<dbReference type="Pfam" id="PF07499">
    <property type="entry name" value="RuvA_C"/>
    <property type="match status" value="1"/>
</dbReference>
<dbReference type="GO" id="GO:0000400">
    <property type="term" value="F:four-way junction DNA binding"/>
    <property type="evidence" value="ECO:0007669"/>
    <property type="project" value="UniProtKB-UniRule"/>
</dbReference>
<dbReference type="Gene3D" id="1.10.150.20">
    <property type="entry name" value="5' to 3' exonuclease, C-terminal subdomain"/>
    <property type="match status" value="1"/>
</dbReference>
<dbReference type="InterPro" id="IPR003583">
    <property type="entry name" value="Hlx-hairpin-Hlx_DNA-bd_motif"/>
</dbReference>
<dbReference type="RefSeq" id="WP_119648477.1">
    <property type="nucleotide sequence ID" value="NZ_QXFI01000033.1"/>
</dbReference>
<evidence type="ECO:0000256" key="3">
    <source>
        <dbReference type="ARBA" id="ARBA00023125"/>
    </source>
</evidence>
<evidence type="ECO:0000256" key="2">
    <source>
        <dbReference type="ARBA" id="ARBA00022763"/>
    </source>
</evidence>
<dbReference type="Gene3D" id="2.40.50.140">
    <property type="entry name" value="Nucleic acid-binding proteins"/>
    <property type="match status" value="1"/>
</dbReference>
<evidence type="ECO:0000313" key="8">
    <source>
        <dbReference type="EMBL" id="RIV42995.1"/>
    </source>
</evidence>
<dbReference type="Pfam" id="PF14520">
    <property type="entry name" value="HHH_5"/>
    <property type="match status" value="1"/>
</dbReference>
<keyword evidence="3 6" id="KW-0238">DNA-binding</keyword>
<dbReference type="GO" id="GO:0005524">
    <property type="term" value="F:ATP binding"/>
    <property type="evidence" value="ECO:0007669"/>
    <property type="project" value="InterPro"/>
</dbReference>
<dbReference type="SUPFAM" id="SSF47781">
    <property type="entry name" value="RuvA domain 2-like"/>
    <property type="match status" value="1"/>
</dbReference>
<keyword evidence="5 6" id="KW-0234">DNA repair</keyword>
<reference evidence="8 10" key="1">
    <citation type="submission" date="2018-08" db="EMBL/GenBank/DDBJ databases">
        <title>Proposal of Muricauda 72 sp.nov. and Muricauda NH166 sp.nov., isolated from seawater.</title>
        <authorList>
            <person name="Cheng H."/>
            <person name="Wu Y.-H."/>
            <person name="Guo L.-L."/>
            <person name="Xu X.-W."/>
        </authorList>
    </citation>
    <scope>NUCLEOTIDE SEQUENCE [LARGE SCALE GENOMIC DNA]</scope>
    <source>
        <strain evidence="8 10">72</strain>
    </source>
</reference>
<comment type="caution">
    <text evidence="6">Lacks conserved residue(s) required for the propagation of feature annotation.</text>
</comment>
<dbReference type="InterPro" id="IPR036267">
    <property type="entry name" value="RuvA_C_sf"/>
</dbReference>
<dbReference type="GO" id="GO:0006281">
    <property type="term" value="P:DNA repair"/>
    <property type="evidence" value="ECO:0007669"/>
    <property type="project" value="UniProtKB-UniRule"/>
</dbReference>
<comment type="domain">
    <text evidence="6">Has three domains with a flexible linker between the domains II and III and assumes an 'L' shape. Domain III is highly mobile and contacts RuvB.</text>
</comment>
<dbReference type="InterPro" id="IPR013849">
    <property type="entry name" value="DNA_helicase_Holl-junc_RuvA_I"/>
</dbReference>
<keyword evidence="2 6" id="KW-0227">DNA damage</keyword>
<keyword evidence="11" id="KW-1185">Reference proteome</keyword>
<accession>A0A3A1NK90</accession>
<proteinExistence type="inferred from homology"/>
<dbReference type="GO" id="GO:0009378">
    <property type="term" value="F:four-way junction helicase activity"/>
    <property type="evidence" value="ECO:0007669"/>
    <property type="project" value="InterPro"/>
</dbReference>
<feature type="domain" description="Helix-hairpin-helix DNA-binding motif class 1" evidence="7">
    <location>
        <begin position="107"/>
        <end position="126"/>
    </location>
</feature>
<dbReference type="InterPro" id="IPR012340">
    <property type="entry name" value="NA-bd_OB-fold"/>
</dbReference>
<dbReference type="NCBIfam" id="TIGR00084">
    <property type="entry name" value="ruvA"/>
    <property type="match status" value="1"/>
</dbReference>
<dbReference type="Proteomes" id="UP000321621">
    <property type="component" value="Unassembled WGS sequence"/>
</dbReference>
<dbReference type="EMBL" id="QXFI01000033">
    <property type="protein sequence ID" value="RIV42995.1"/>
    <property type="molecule type" value="Genomic_DNA"/>
</dbReference>
<reference evidence="9 11" key="2">
    <citation type="submission" date="2019-07" db="EMBL/GenBank/DDBJ databases">
        <title>Draft genome of two Muricauda strains isolated from deep sea.</title>
        <authorList>
            <person name="Sun C."/>
        </authorList>
    </citation>
    <scope>NUCLEOTIDE SEQUENCE [LARGE SCALE GENOMIC DNA]</scope>
    <source>
        <strain evidence="9 11">72</strain>
    </source>
</reference>
<dbReference type="CDD" id="cd14332">
    <property type="entry name" value="UBA_RuvA_C"/>
    <property type="match status" value="1"/>
</dbReference>
<evidence type="ECO:0000313" key="10">
    <source>
        <dbReference type="Proteomes" id="UP000266691"/>
    </source>
</evidence>
<dbReference type="GO" id="GO:0006310">
    <property type="term" value="P:DNA recombination"/>
    <property type="evidence" value="ECO:0007669"/>
    <property type="project" value="UniProtKB-UniRule"/>
</dbReference>
<evidence type="ECO:0000256" key="5">
    <source>
        <dbReference type="ARBA" id="ARBA00023204"/>
    </source>
</evidence>
<dbReference type="AlphaFoldDB" id="A0A3A1NK90"/>
<evidence type="ECO:0000256" key="4">
    <source>
        <dbReference type="ARBA" id="ARBA00023172"/>
    </source>
</evidence>
<keyword evidence="4 6" id="KW-0233">DNA recombination</keyword>
<dbReference type="Gene3D" id="1.10.8.10">
    <property type="entry name" value="DNA helicase RuvA subunit, C-terminal domain"/>
    <property type="match status" value="1"/>
</dbReference>
<sequence length="193" mass="21318">MIEHLRGKLVEKNPTYVIVECNGVGYFLNISLHTFSLLKDQENIHMYTHLLVKEDSHTLFGFAERSEREVFRLLISVSGVGSSTARTMLSSLSPTDVRDAIASGDVATIQAVKGIGAKTAQRVILDLKDKILKVYDMGEVSPQTNNTNKEEALSALEVLGFTRKQSEKVVDKVLAQDTSLSVENIIKLALKNL</sequence>
<comment type="similarity">
    <text evidence="6">Belongs to the RuvA family.</text>
</comment>
<dbReference type="GO" id="GO:0005737">
    <property type="term" value="C:cytoplasm"/>
    <property type="evidence" value="ECO:0007669"/>
    <property type="project" value="UniProtKB-SubCell"/>
</dbReference>